<name>V8NID1_OPHHA</name>
<dbReference type="GO" id="GO:0031084">
    <property type="term" value="C:BLOC-2 complex"/>
    <property type="evidence" value="ECO:0007669"/>
    <property type="project" value="TreeGrafter"/>
</dbReference>
<dbReference type="AlphaFoldDB" id="V8NID1"/>
<evidence type="ECO:0000313" key="3">
    <source>
        <dbReference type="EMBL" id="ETE61398.1"/>
    </source>
</evidence>
<dbReference type="EMBL" id="AZIM01003933">
    <property type="protein sequence ID" value="ETE61398.1"/>
    <property type="molecule type" value="Genomic_DNA"/>
</dbReference>
<keyword evidence="4" id="KW-1185">Reference proteome</keyword>
<dbReference type="InterPro" id="IPR029437">
    <property type="entry name" value="HPS3_N"/>
</dbReference>
<feature type="domain" description="BLOC-2 complex member HPS3 C-terminal" evidence="2">
    <location>
        <begin position="498"/>
        <end position="701"/>
    </location>
</feature>
<sequence>MVQVYNLHPFGSQQVVPLKQEPALFCCGGDVLLVACGSGACKVEVFAELCEPLGSFSTLGRVLSMAYGEVGDYVATIEEKHSTLFLRVYVNWRCMSSGSSRVCVRMQGHNPEASYTETSKEQMTIIEIPLSDPPTCFSCCPLSGDLLVGCKDKLILFHLKHLFVSEDVKVLDFERSLILHMEKITPTEVAFCAGYVAVTAELEVLVFKLLTGEKVTLAGNSNICESVEPEIPINEGITEEVDQTQSESDGFVFCQQPVELLGEESSKCEISVILESISLSGEDLNIQVQYVLYRRFALDVSSFPFSVEDAKLHSLQLLPIHESGTYGTAKEGNTTKQEFLSLFCFFSLPHVAYLYTINNLVELISTYQYSERSQQAVLTPQFLHVITSNNLQCFTVRCSAAAARNQDPHIDTTLKACPPVSLDVCTLRMQLFIGLKAISHFKHHIIILTKADSEDILEKKTLKRRLLYRKADNIKPKVPQESESGWNLYIVNTTSTLQLYREMVEYSKTYENVRTESCIHLLSEAHLLVRTALMDPALKELEEKEALLAAFHESCALLGDCYSRFDTKDFHLAVPYYKMSSLSISDILKRVTFEDKTQKYEKGFIFYLQHSLYEDIDEKLNEDLAAKVLQIFHRAEPNQIPHVLCSPCMKNVCPEMAKEYLELIENMAPLVLVTLAKASVALKKGDRDRCKKELESQAEMLSGKNEDAVPQLLVDFWEALLVACTQEEINSCSDYGLIFSWIIFMMSLVPLPDWNSCDDLSKLQLLIVFSILVSFSSPNMSVLLFFLQSLLCSPSFRISSILPFVKNIPEDSISGLSIHVLCDTSLGQHEAGIDKLLDRCPEAVIPYAQHELRDEHQALWWNKLLPELCKRTRHVGENYPVFLSSLQVSLLFKMAMETTRGRGGEREREKNVFPANICVTFKLPLPKNQVMYIKPVPNIQYINIHAFTSRQSVVERPLIAFGITQAMWLNAEGVACIVEEDYLNKITNFCSDDRIYMLKFHLSNLKDQEMGEGEEKHLRNIPDKCAQLLAIDGNKKAKIIYNQTKEGNNSRGLEVSKEEG</sequence>
<proteinExistence type="predicted"/>
<feature type="domain" description="BLOC-2 complex member HPS3 N-terminal" evidence="1">
    <location>
        <begin position="3"/>
        <end position="480"/>
    </location>
</feature>
<evidence type="ECO:0000313" key="4">
    <source>
        <dbReference type="Proteomes" id="UP000018936"/>
    </source>
</evidence>
<dbReference type="OrthoDB" id="10255480at2759"/>
<accession>V8NID1</accession>
<evidence type="ECO:0000259" key="1">
    <source>
        <dbReference type="Pfam" id="PF14761"/>
    </source>
</evidence>
<reference evidence="3 4" key="1">
    <citation type="journal article" date="2013" name="Proc. Natl. Acad. Sci. U.S.A.">
        <title>The king cobra genome reveals dynamic gene evolution and adaptation in the snake venom system.</title>
        <authorList>
            <person name="Vonk F.J."/>
            <person name="Casewell N.R."/>
            <person name="Henkel C.V."/>
            <person name="Heimberg A.M."/>
            <person name="Jansen H.J."/>
            <person name="McCleary R.J."/>
            <person name="Kerkkamp H.M."/>
            <person name="Vos R.A."/>
            <person name="Guerreiro I."/>
            <person name="Calvete J.J."/>
            <person name="Wuster W."/>
            <person name="Woods A.E."/>
            <person name="Logan J.M."/>
            <person name="Harrison R.A."/>
            <person name="Castoe T.A."/>
            <person name="de Koning A.P."/>
            <person name="Pollock D.D."/>
            <person name="Yandell M."/>
            <person name="Calderon D."/>
            <person name="Renjifo C."/>
            <person name="Currier R.B."/>
            <person name="Salgado D."/>
            <person name="Pla D."/>
            <person name="Sanz L."/>
            <person name="Hyder A.S."/>
            <person name="Ribeiro J.M."/>
            <person name="Arntzen J.W."/>
            <person name="van den Thillart G.E."/>
            <person name="Boetzer M."/>
            <person name="Pirovano W."/>
            <person name="Dirks R.P."/>
            <person name="Spaink H.P."/>
            <person name="Duboule D."/>
            <person name="McGlinn E."/>
            <person name="Kini R.M."/>
            <person name="Richardson M.K."/>
        </authorList>
    </citation>
    <scope>NUCLEOTIDE SEQUENCE</scope>
    <source>
        <tissue evidence="3">Blood</tissue>
    </source>
</reference>
<dbReference type="Proteomes" id="UP000018936">
    <property type="component" value="Unassembled WGS sequence"/>
</dbReference>
<dbReference type="Pfam" id="PF14763">
    <property type="entry name" value="HPS3_C"/>
    <property type="match status" value="2"/>
</dbReference>
<feature type="non-terminal residue" evidence="3">
    <location>
        <position position="1060"/>
    </location>
</feature>
<comment type="caution">
    <text evidence="3">The sequence shown here is derived from an EMBL/GenBank/DDBJ whole genome shotgun (WGS) entry which is preliminary data.</text>
</comment>
<organism evidence="3 4">
    <name type="scientific">Ophiophagus hannah</name>
    <name type="common">King cobra</name>
    <name type="synonym">Naja hannah</name>
    <dbReference type="NCBI Taxonomy" id="8665"/>
    <lineage>
        <taxon>Eukaryota</taxon>
        <taxon>Metazoa</taxon>
        <taxon>Chordata</taxon>
        <taxon>Craniata</taxon>
        <taxon>Vertebrata</taxon>
        <taxon>Euteleostomi</taxon>
        <taxon>Lepidosauria</taxon>
        <taxon>Squamata</taxon>
        <taxon>Bifurcata</taxon>
        <taxon>Unidentata</taxon>
        <taxon>Episquamata</taxon>
        <taxon>Toxicofera</taxon>
        <taxon>Serpentes</taxon>
        <taxon>Colubroidea</taxon>
        <taxon>Elapidae</taxon>
        <taxon>Elapinae</taxon>
        <taxon>Ophiophagus</taxon>
    </lineage>
</organism>
<dbReference type="InterPro" id="IPR017216">
    <property type="entry name" value="HPS3"/>
</dbReference>
<gene>
    <name evidence="3" type="primary">HPS3</name>
    <name evidence="3" type="ORF">L345_12848</name>
</gene>
<dbReference type="PANTHER" id="PTHR28633">
    <property type="entry name" value="HERMANSKY-PUDLAK SYNDROME 3 PROTEIN"/>
    <property type="match status" value="1"/>
</dbReference>
<feature type="domain" description="BLOC-2 complex member HPS3 C-terminal" evidence="2">
    <location>
        <begin position="784"/>
        <end position="898"/>
    </location>
</feature>
<dbReference type="GO" id="GO:0005737">
    <property type="term" value="C:cytoplasm"/>
    <property type="evidence" value="ECO:0007669"/>
    <property type="project" value="TreeGrafter"/>
</dbReference>
<dbReference type="PANTHER" id="PTHR28633:SF1">
    <property type="entry name" value="BLOC-2 COMPLEX MEMBER HPS3"/>
    <property type="match status" value="1"/>
</dbReference>
<dbReference type="InterPro" id="IPR029438">
    <property type="entry name" value="HPS3_C"/>
</dbReference>
<feature type="non-terminal residue" evidence="3">
    <location>
        <position position="1"/>
    </location>
</feature>
<dbReference type="Pfam" id="PF14761">
    <property type="entry name" value="HPS3_N"/>
    <property type="match status" value="1"/>
</dbReference>
<evidence type="ECO:0000259" key="2">
    <source>
        <dbReference type="Pfam" id="PF14763"/>
    </source>
</evidence>
<protein>
    <submittedName>
        <fullName evidence="3">Hermansky-Pudlak syndrome 3 protein</fullName>
    </submittedName>
</protein>